<dbReference type="RefSeq" id="WP_149089135.1">
    <property type="nucleotide sequence ID" value="NZ_VKKY01000001.1"/>
</dbReference>
<evidence type="ECO:0000313" key="23">
    <source>
        <dbReference type="Proteomes" id="UP000324133"/>
    </source>
</evidence>
<dbReference type="Pfam" id="PF00912">
    <property type="entry name" value="Transgly"/>
    <property type="match status" value="1"/>
</dbReference>
<keyword evidence="12" id="KW-0573">Peptidoglycan synthesis</keyword>
<organism evidence="22 23">
    <name type="scientific">Rufibacter hautae</name>
    <dbReference type="NCBI Taxonomy" id="2595005"/>
    <lineage>
        <taxon>Bacteria</taxon>
        <taxon>Pseudomonadati</taxon>
        <taxon>Bacteroidota</taxon>
        <taxon>Cytophagia</taxon>
        <taxon>Cytophagales</taxon>
        <taxon>Hymenobacteraceae</taxon>
        <taxon>Rufibacter</taxon>
    </lineage>
</organism>
<comment type="pathway">
    <text evidence="2">Cell wall biogenesis; peptidoglycan biosynthesis.</text>
</comment>
<evidence type="ECO:0000256" key="17">
    <source>
        <dbReference type="ARBA" id="ARBA00049902"/>
    </source>
</evidence>
<evidence type="ECO:0000256" key="10">
    <source>
        <dbReference type="ARBA" id="ARBA00022801"/>
    </source>
</evidence>
<protein>
    <submittedName>
        <fullName evidence="22">Penicillin-binding protein</fullName>
    </submittedName>
</protein>
<dbReference type="Pfam" id="PF00905">
    <property type="entry name" value="Transpeptidase"/>
    <property type="match status" value="1"/>
</dbReference>
<dbReference type="GO" id="GO:0071555">
    <property type="term" value="P:cell wall organization"/>
    <property type="evidence" value="ECO:0007669"/>
    <property type="project" value="UniProtKB-KW"/>
</dbReference>
<gene>
    <name evidence="22" type="ORF">FOA19_02045</name>
</gene>
<dbReference type="InterPro" id="IPR012338">
    <property type="entry name" value="Beta-lactam/transpept-like"/>
</dbReference>
<comment type="similarity">
    <text evidence="3">In the C-terminal section; belongs to the transpeptidase family.</text>
</comment>
<feature type="domain" description="Glycosyl transferase family 51" evidence="21">
    <location>
        <begin position="104"/>
        <end position="274"/>
    </location>
</feature>
<keyword evidence="5" id="KW-1003">Cell membrane</keyword>
<dbReference type="OrthoDB" id="9766909at2"/>
<proteinExistence type="inferred from homology"/>
<dbReference type="InterPro" id="IPR050396">
    <property type="entry name" value="Glycosyltr_51/Transpeptidase"/>
</dbReference>
<dbReference type="AlphaFoldDB" id="A0A5B6TFU9"/>
<evidence type="ECO:0000256" key="3">
    <source>
        <dbReference type="ARBA" id="ARBA00007090"/>
    </source>
</evidence>
<evidence type="ECO:0000259" key="20">
    <source>
        <dbReference type="Pfam" id="PF00905"/>
    </source>
</evidence>
<comment type="catalytic activity">
    <reaction evidence="16">
        <text>Preferential cleavage: (Ac)2-L-Lys-D-Ala-|-D-Ala. Also transpeptidation of peptidyl-alanyl moieties that are N-acyl substituents of D-alanine.</text>
        <dbReference type="EC" id="3.4.16.4"/>
    </reaction>
</comment>
<dbReference type="InterPro" id="IPR023346">
    <property type="entry name" value="Lysozyme-like_dom_sf"/>
</dbReference>
<dbReference type="InterPro" id="IPR036950">
    <property type="entry name" value="PBP_transglycosylase"/>
</dbReference>
<evidence type="ECO:0000256" key="18">
    <source>
        <dbReference type="SAM" id="MobiDB-lite"/>
    </source>
</evidence>
<evidence type="ECO:0000256" key="16">
    <source>
        <dbReference type="ARBA" id="ARBA00034000"/>
    </source>
</evidence>
<keyword evidence="19" id="KW-0812">Transmembrane</keyword>
<evidence type="ECO:0000256" key="8">
    <source>
        <dbReference type="ARBA" id="ARBA00022676"/>
    </source>
</evidence>
<comment type="similarity">
    <text evidence="4">In the N-terminal section; belongs to the glycosyltransferase 51 family.</text>
</comment>
<dbReference type="InterPro" id="IPR001264">
    <property type="entry name" value="Glyco_trans_51"/>
</dbReference>
<evidence type="ECO:0000256" key="9">
    <source>
        <dbReference type="ARBA" id="ARBA00022679"/>
    </source>
</evidence>
<dbReference type="SUPFAM" id="SSF56601">
    <property type="entry name" value="beta-lactamase/transpeptidase-like"/>
    <property type="match status" value="1"/>
</dbReference>
<evidence type="ECO:0000256" key="14">
    <source>
        <dbReference type="ARBA" id="ARBA00023268"/>
    </source>
</evidence>
<evidence type="ECO:0000313" key="22">
    <source>
        <dbReference type="EMBL" id="KAA3439492.1"/>
    </source>
</evidence>
<dbReference type="GO" id="GO:0005886">
    <property type="term" value="C:plasma membrane"/>
    <property type="evidence" value="ECO:0007669"/>
    <property type="project" value="UniProtKB-SubCell"/>
</dbReference>
<keyword evidence="13 19" id="KW-0472">Membrane</keyword>
<dbReference type="PANTHER" id="PTHR32282">
    <property type="entry name" value="BINDING PROTEIN TRANSPEPTIDASE, PUTATIVE-RELATED"/>
    <property type="match status" value="1"/>
</dbReference>
<evidence type="ECO:0000256" key="4">
    <source>
        <dbReference type="ARBA" id="ARBA00007739"/>
    </source>
</evidence>
<comment type="caution">
    <text evidence="22">The sequence shown here is derived from an EMBL/GenBank/DDBJ whole genome shotgun (WGS) entry which is preliminary data.</text>
</comment>
<dbReference type="GO" id="GO:0008360">
    <property type="term" value="P:regulation of cell shape"/>
    <property type="evidence" value="ECO:0007669"/>
    <property type="project" value="UniProtKB-KW"/>
</dbReference>
<evidence type="ECO:0000256" key="11">
    <source>
        <dbReference type="ARBA" id="ARBA00022960"/>
    </source>
</evidence>
<evidence type="ECO:0000256" key="19">
    <source>
        <dbReference type="SAM" id="Phobius"/>
    </source>
</evidence>
<evidence type="ECO:0000256" key="5">
    <source>
        <dbReference type="ARBA" id="ARBA00022475"/>
    </source>
</evidence>
<feature type="domain" description="Penicillin-binding protein transpeptidase" evidence="20">
    <location>
        <begin position="448"/>
        <end position="687"/>
    </location>
</feature>
<evidence type="ECO:0000256" key="15">
    <source>
        <dbReference type="ARBA" id="ARBA00023316"/>
    </source>
</evidence>
<dbReference type="GO" id="GO:0008955">
    <property type="term" value="F:peptidoglycan glycosyltransferase activity"/>
    <property type="evidence" value="ECO:0007669"/>
    <property type="project" value="UniProtKB-EC"/>
</dbReference>
<comment type="catalytic activity">
    <reaction evidence="17">
        <text>[GlcNAc-(1-&gt;4)-Mur2Ac(oyl-L-Ala-gamma-D-Glu-L-Lys-D-Ala-D-Ala)](n)-di-trans,octa-cis-undecaprenyl diphosphate + beta-D-GlcNAc-(1-&gt;4)-Mur2Ac(oyl-L-Ala-gamma-D-Glu-L-Lys-D-Ala-D-Ala)-di-trans,octa-cis-undecaprenyl diphosphate = [GlcNAc-(1-&gt;4)-Mur2Ac(oyl-L-Ala-gamma-D-Glu-L-Lys-D-Ala-D-Ala)](n+1)-di-trans,octa-cis-undecaprenyl diphosphate + di-trans,octa-cis-undecaprenyl diphosphate + H(+)</text>
        <dbReference type="Rhea" id="RHEA:23708"/>
        <dbReference type="Rhea" id="RHEA-COMP:9602"/>
        <dbReference type="Rhea" id="RHEA-COMP:9603"/>
        <dbReference type="ChEBI" id="CHEBI:15378"/>
        <dbReference type="ChEBI" id="CHEBI:58405"/>
        <dbReference type="ChEBI" id="CHEBI:60033"/>
        <dbReference type="ChEBI" id="CHEBI:78435"/>
        <dbReference type="EC" id="2.4.99.28"/>
    </reaction>
</comment>
<dbReference type="InterPro" id="IPR001460">
    <property type="entry name" value="PCN-bd_Tpept"/>
</dbReference>
<dbReference type="GO" id="GO:0030288">
    <property type="term" value="C:outer membrane-bounded periplasmic space"/>
    <property type="evidence" value="ECO:0007669"/>
    <property type="project" value="TreeGrafter"/>
</dbReference>
<dbReference type="GO" id="GO:0009252">
    <property type="term" value="P:peptidoglycan biosynthetic process"/>
    <property type="evidence" value="ECO:0007669"/>
    <property type="project" value="UniProtKB-KW"/>
</dbReference>
<evidence type="ECO:0000256" key="7">
    <source>
        <dbReference type="ARBA" id="ARBA00022670"/>
    </source>
</evidence>
<keyword evidence="10" id="KW-0378">Hydrolase</keyword>
<keyword evidence="8" id="KW-0328">Glycosyltransferase</keyword>
<evidence type="ECO:0000256" key="2">
    <source>
        <dbReference type="ARBA" id="ARBA00004752"/>
    </source>
</evidence>
<dbReference type="Proteomes" id="UP000324133">
    <property type="component" value="Unassembled WGS sequence"/>
</dbReference>
<keyword evidence="9" id="KW-0808">Transferase</keyword>
<reference evidence="22 23" key="1">
    <citation type="submission" date="2019-07" db="EMBL/GenBank/DDBJ databases">
        <title>Rufibacter sp. nov., isolated from lake sediment.</title>
        <authorList>
            <person name="Qu J.-H."/>
        </authorList>
    </citation>
    <scope>NUCLEOTIDE SEQUENCE [LARGE SCALE GENOMIC DNA]</scope>
    <source>
        <strain evidence="22 23">NBS58-1</strain>
    </source>
</reference>
<evidence type="ECO:0000256" key="13">
    <source>
        <dbReference type="ARBA" id="ARBA00023136"/>
    </source>
</evidence>
<evidence type="ECO:0000256" key="6">
    <source>
        <dbReference type="ARBA" id="ARBA00022645"/>
    </source>
</evidence>
<keyword evidence="15" id="KW-0961">Cell wall biogenesis/degradation</keyword>
<keyword evidence="7" id="KW-0645">Protease</keyword>
<evidence type="ECO:0000259" key="21">
    <source>
        <dbReference type="Pfam" id="PF00912"/>
    </source>
</evidence>
<evidence type="ECO:0000256" key="1">
    <source>
        <dbReference type="ARBA" id="ARBA00004236"/>
    </source>
</evidence>
<name>A0A5B6TFU9_9BACT</name>
<dbReference type="Gene3D" id="1.10.3810.10">
    <property type="entry name" value="Biosynthetic peptidoglycan transglycosylase-like"/>
    <property type="match status" value="1"/>
</dbReference>
<sequence length="837" mass="96130">MPFFNSYFGSFSDWINTRRKRWIARHGHKLSLSFWRSLDRKGWLRVLTKGALSVLLLLFVFYLAVYFGVFGWLPTKRQLKAVQNNMPSEVYTADSVLIGRYFIQDRTNVAYDKIAEPAIKALIATEDVRFYEHDGVDYRSLARVLIKSLLLQEESSGGGSTLSQQLAKNLFPRKSLGYLSMPVNKLREAILARRFEAIYTKEEILGLYLNTVPMGGNVYGIESAARRFFNTSADSLKTEEAAVLIGLLKGTTYYHPKLYPERSLQRRNVVLAQMAKYGYLTPAQKDSLQKRPLKLRYNPYSHHSGLAAYFREHLRQELGQWAARQKDKEGDPYNLYTDGLKIYTTIDSRMQRHAELALRQRMKSLQVEFDKHWSKKAPWTGQPDILKAAKERSLRYRRHKAAGLSEEEITEIFNTPRKMQVFRWRGEVTRTISPMDSLRHYLRYLNAGFVAMEPNSGYVRAWVGGISHNYFQYDHVRSRRQVGSTFKPLVYATAIEKGIAPCSYFSNDRRVFPEYENWSPRNADEQYGGSYSMLGALTHSVNTVSVNVALQAGLPSVIQTAHSLGITGELPTTPSLALGTADASLLEMVAAYAALANGGYQIKPRYLLRITDRQGNVLFDQTNPNGQGQHVLSSQTTALLRPMLENVVNEGTGRRLRSDFRLTMDIAGKTGTTQSHADGWFIGFTPDLVAGSWVGGEDRRIRFRDLEQGGGANTALPIWGAFFQRLGQDRAFRRYSYSQFAPLPPHLRSYLNCPPYQGPIVEAPMVEEEDRGIDEFFKRSGRKLKDLFKRKDKRDKDREKEREKERDREKDWQKELEKELEKRRDKGNGRGRWRRED</sequence>
<keyword evidence="11" id="KW-0133">Cell shape</keyword>
<keyword evidence="23" id="KW-1185">Reference proteome</keyword>
<accession>A0A5B6TFU9</accession>
<comment type="subcellular location">
    <subcellularLocation>
        <location evidence="1">Cell membrane</location>
    </subcellularLocation>
</comment>
<feature type="transmembrane region" description="Helical" evidence="19">
    <location>
        <begin position="50"/>
        <end position="73"/>
    </location>
</feature>
<dbReference type="GO" id="GO:0008658">
    <property type="term" value="F:penicillin binding"/>
    <property type="evidence" value="ECO:0007669"/>
    <property type="project" value="InterPro"/>
</dbReference>
<dbReference type="PANTHER" id="PTHR32282:SF11">
    <property type="entry name" value="PENICILLIN-BINDING PROTEIN 1B"/>
    <property type="match status" value="1"/>
</dbReference>
<dbReference type="SUPFAM" id="SSF53955">
    <property type="entry name" value="Lysozyme-like"/>
    <property type="match status" value="1"/>
</dbReference>
<keyword evidence="19" id="KW-1133">Transmembrane helix</keyword>
<feature type="region of interest" description="Disordered" evidence="18">
    <location>
        <begin position="791"/>
        <end position="837"/>
    </location>
</feature>
<dbReference type="GO" id="GO:0006508">
    <property type="term" value="P:proteolysis"/>
    <property type="evidence" value="ECO:0007669"/>
    <property type="project" value="UniProtKB-KW"/>
</dbReference>
<dbReference type="GO" id="GO:0009002">
    <property type="term" value="F:serine-type D-Ala-D-Ala carboxypeptidase activity"/>
    <property type="evidence" value="ECO:0007669"/>
    <property type="project" value="UniProtKB-EC"/>
</dbReference>
<keyword evidence="6" id="KW-0121">Carboxypeptidase</keyword>
<keyword evidence="14" id="KW-0511">Multifunctional enzyme</keyword>
<dbReference type="EMBL" id="VKKY01000001">
    <property type="protein sequence ID" value="KAA3439492.1"/>
    <property type="molecule type" value="Genomic_DNA"/>
</dbReference>
<evidence type="ECO:0000256" key="12">
    <source>
        <dbReference type="ARBA" id="ARBA00022984"/>
    </source>
</evidence>
<dbReference type="Gene3D" id="3.40.710.10">
    <property type="entry name" value="DD-peptidase/beta-lactamase superfamily"/>
    <property type="match status" value="2"/>
</dbReference>